<reference evidence="3 4" key="1">
    <citation type="submission" date="2023-09" db="EMBL/GenBank/DDBJ databases">
        <title>Microbacterium fusihabitans sp. nov., Microbacterium phycihabitans sp. nov., and Microbacterium cervinum sp. nov., isolated from dried seaweeds of beach.</title>
        <authorList>
            <person name="Lee S.D."/>
        </authorList>
    </citation>
    <scope>NUCLEOTIDE SEQUENCE [LARGE SCALE GENOMIC DNA]</scope>
    <source>
        <strain evidence="3 4">KSW4-17</strain>
    </source>
</reference>
<sequence>MAAAVGITLTEVNAGVLTSLAPLVTVLIAGVGAVLVFRTWPPRTIEENGTDAADPLELDEQHLR</sequence>
<evidence type="ECO:0000313" key="3">
    <source>
        <dbReference type="EMBL" id="MDU0368190.1"/>
    </source>
</evidence>
<accession>A0ABU3TAA9</accession>
<keyword evidence="2" id="KW-0472">Membrane</keyword>
<keyword evidence="2" id="KW-0812">Transmembrane</keyword>
<protein>
    <submittedName>
        <fullName evidence="3">Uncharacterized protein</fullName>
    </submittedName>
</protein>
<dbReference type="RefSeq" id="WP_315995374.1">
    <property type="nucleotide sequence ID" value="NZ_JAWDIS010000003.1"/>
</dbReference>
<evidence type="ECO:0000256" key="1">
    <source>
        <dbReference type="SAM" id="MobiDB-lite"/>
    </source>
</evidence>
<keyword evidence="4" id="KW-1185">Reference proteome</keyword>
<name>A0ABU3TAA9_9MICO</name>
<dbReference type="EMBL" id="JAWDIS010000003">
    <property type="protein sequence ID" value="MDU0368190.1"/>
    <property type="molecule type" value="Genomic_DNA"/>
</dbReference>
<evidence type="ECO:0000256" key="2">
    <source>
        <dbReference type="SAM" id="Phobius"/>
    </source>
</evidence>
<gene>
    <name evidence="3" type="ORF">RWH45_13275</name>
</gene>
<evidence type="ECO:0000313" key="4">
    <source>
        <dbReference type="Proteomes" id="UP001263371"/>
    </source>
</evidence>
<dbReference type="Proteomes" id="UP001263371">
    <property type="component" value="Unassembled WGS sequence"/>
</dbReference>
<proteinExistence type="predicted"/>
<feature type="region of interest" description="Disordered" evidence="1">
    <location>
        <begin position="45"/>
        <end position="64"/>
    </location>
</feature>
<feature type="transmembrane region" description="Helical" evidence="2">
    <location>
        <begin position="20"/>
        <end position="37"/>
    </location>
</feature>
<keyword evidence="2" id="KW-1133">Transmembrane helix</keyword>
<organism evidence="3 4">
    <name type="scientific">Microbacterium galbum</name>
    <dbReference type="NCBI Taxonomy" id="3075994"/>
    <lineage>
        <taxon>Bacteria</taxon>
        <taxon>Bacillati</taxon>
        <taxon>Actinomycetota</taxon>
        <taxon>Actinomycetes</taxon>
        <taxon>Micrococcales</taxon>
        <taxon>Microbacteriaceae</taxon>
        <taxon>Microbacterium</taxon>
    </lineage>
</organism>
<comment type="caution">
    <text evidence="3">The sequence shown here is derived from an EMBL/GenBank/DDBJ whole genome shotgun (WGS) entry which is preliminary data.</text>
</comment>